<dbReference type="Proteomes" id="UP001189429">
    <property type="component" value="Unassembled WGS sequence"/>
</dbReference>
<reference evidence="2" key="1">
    <citation type="submission" date="2023-10" db="EMBL/GenBank/DDBJ databases">
        <authorList>
            <person name="Chen Y."/>
            <person name="Shah S."/>
            <person name="Dougan E. K."/>
            <person name="Thang M."/>
            <person name="Chan C."/>
        </authorList>
    </citation>
    <scope>NUCLEOTIDE SEQUENCE [LARGE SCALE GENOMIC DNA]</scope>
</reference>
<feature type="region of interest" description="Disordered" evidence="1">
    <location>
        <begin position="1"/>
        <end position="44"/>
    </location>
</feature>
<accession>A0ABN9XEJ8</accession>
<name>A0ABN9XEJ8_9DINO</name>
<sequence length="157" mass="17100">MSPRSCQALGRWLKSTKKVAPVDATPTVTPPEKKIPPKTTPPKSEDKLLLMAKTYTAVPTRKQQLKAMAPLLMATVKGNQTRASKSDLAEAKKVLDGARTVVNQLSDIIADAKPPVKAAIKVMVNGQAVMKQARSMNLAITGLFWRASRSDFFLRMA</sequence>
<keyword evidence="3" id="KW-1185">Reference proteome</keyword>
<dbReference type="EMBL" id="CAUYUJ010020226">
    <property type="protein sequence ID" value="CAK0896671.1"/>
    <property type="molecule type" value="Genomic_DNA"/>
</dbReference>
<feature type="non-terminal residue" evidence="2">
    <location>
        <position position="157"/>
    </location>
</feature>
<evidence type="ECO:0000313" key="2">
    <source>
        <dbReference type="EMBL" id="CAK0896671.1"/>
    </source>
</evidence>
<gene>
    <name evidence="2" type="ORF">PCOR1329_LOCUS75073</name>
</gene>
<comment type="caution">
    <text evidence="2">The sequence shown here is derived from an EMBL/GenBank/DDBJ whole genome shotgun (WGS) entry which is preliminary data.</text>
</comment>
<organism evidence="2 3">
    <name type="scientific">Prorocentrum cordatum</name>
    <dbReference type="NCBI Taxonomy" id="2364126"/>
    <lineage>
        <taxon>Eukaryota</taxon>
        <taxon>Sar</taxon>
        <taxon>Alveolata</taxon>
        <taxon>Dinophyceae</taxon>
        <taxon>Prorocentrales</taxon>
        <taxon>Prorocentraceae</taxon>
        <taxon>Prorocentrum</taxon>
    </lineage>
</organism>
<evidence type="ECO:0000256" key="1">
    <source>
        <dbReference type="SAM" id="MobiDB-lite"/>
    </source>
</evidence>
<proteinExistence type="predicted"/>
<protein>
    <submittedName>
        <fullName evidence="2">Uncharacterized protein</fullName>
    </submittedName>
</protein>
<evidence type="ECO:0000313" key="3">
    <source>
        <dbReference type="Proteomes" id="UP001189429"/>
    </source>
</evidence>